<evidence type="ECO:0000256" key="3">
    <source>
        <dbReference type="SAM" id="Phobius"/>
    </source>
</evidence>
<dbReference type="GO" id="GO:0003676">
    <property type="term" value="F:nucleic acid binding"/>
    <property type="evidence" value="ECO:0007669"/>
    <property type="project" value="InterPro"/>
</dbReference>
<dbReference type="PANTHER" id="PTHR34964">
    <property type="entry name" value="MEMBRANE LIPOPROTEIN-RELATED"/>
    <property type="match status" value="1"/>
</dbReference>
<feature type="domain" description="CCHC-type" evidence="4">
    <location>
        <begin position="213"/>
        <end position="226"/>
    </location>
</feature>
<dbReference type="Pfam" id="PF14223">
    <property type="entry name" value="Retrotran_gag_2"/>
    <property type="match status" value="1"/>
</dbReference>
<feature type="transmembrane region" description="Helical" evidence="3">
    <location>
        <begin position="428"/>
        <end position="449"/>
    </location>
</feature>
<keyword evidence="3" id="KW-1133">Transmembrane helix</keyword>
<organism evidence="5 6">
    <name type="scientific">Rhododendron simsii</name>
    <name type="common">Sims's rhododendron</name>
    <dbReference type="NCBI Taxonomy" id="118357"/>
    <lineage>
        <taxon>Eukaryota</taxon>
        <taxon>Viridiplantae</taxon>
        <taxon>Streptophyta</taxon>
        <taxon>Embryophyta</taxon>
        <taxon>Tracheophyta</taxon>
        <taxon>Spermatophyta</taxon>
        <taxon>Magnoliopsida</taxon>
        <taxon>eudicotyledons</taxon>
        <taxon>Gunneridae</taxon>
        <taxon>Pentapetalae</taxon>
        <taxon>asterids</taxon>
        <taxon>Ericales</taxon>
        <taxon>Ericaceae</taxon>
        <taxon>Ericoideae</taxon>
        <taxon>Rhodoreae</taxon>
        <taxon>Rhododendron</taxon>
    </lineage>
</organism>
<dbReference type="InterPro" id="IPR036875">
    <property type="entry name" value="Znf_CCHC_sf"/>
</dbReference>
<keyword evidence="3" id="KW-0472">Membrane</keyword>
<keyword evidence="1" id="KW-0863">Zinc-finger</keyword>
<feature type="transmembrane region" description="Helical" evidence="3">
    <location>
        <begin position="393"/>
        <end position="416"/>
    </location>
</feature>
<reference evidence="5" key="1">
    <citation type="submission" date="2019-11" db="EMBL/GenBank/DDBJ databases">
        <authorList>
            <person name="Liu Y."/>
            <person name="Hou J."/>
            <person name="Li T.-Q."/>
            <person name="Guan C.-H."/>
            <person name="Wu X."/>
            <person name="Wu H.-Z."/>
            <person name="Ling F."/>
            <person name="Zhang R."/>
            <person name="Shi X.-G."/>
            <person name="Ren J.-P."/>
            <person name="Chen E.-F."/>
            <person name="Sun J.-M."/>
        </authorList>
    </citation>
    <scope>NUCLEOTIDE SEQUENCE</scope>
    <source>
        <strain evidence="5">Adult_tree_wgs_1</strain>
        <tissue evidence="5">Leaves</tissue>
    </source>
</reference>
<protein>
    <recommendedName>
        <fullName evidence="4">CCHC-type domain-containing protein</fullName>
    </recommendedName>
</protein>
<feature type="region of interest" description="Disordered" evidence="2">
    <location>
        <begin position="328"/>
        <end position="366"/>
    </location>
</feature>
<dbReference type="OrthoDB" id="1727805at2759"/>
<evidence type="ECO:0000313" key="5">
    <source>
        <dbReference type="EMBL" id="KAF7152314.1"/>
    </source>
</evidence>
<keyword evidence="3" id="KW-0812">Transmembrane</keyword>
<dbReference type="InterPro" id="IPR001878">
    <property type="entry name" value="Znf_CCHC"/>
</dbReference>
<dbReference type="SUPFAM" id="SSF57756">
    <property type="entry name" value="Retrovirus zinc finger-like domains"/>
    <property type="match status" value="1"/>
</dbReference>
<gene>
    <name evidence="5" type="ORF">RHSIM_Rhsim01G0134700</name>
</gene>
<evidence type="ECO:0000256" key="1">
    <source>
        <dbReference type="PROSITE-ProRule" id="PRU00047"/>
    </source>
</evidence>
<keyword evidence="1" id="KW-0479">Metal-binding</keyword>
<comment type="caution">
    <text evidence="5">The sequence shown here is derived from an EMBL/GenBank/DDBJ whole genome shotgun (WGS) entry which is preliminary data.</text>
</comment>
<dbReference type="GO" id="GO:0008270">
    <property type="term" value="F:zinc ion binding"/>
    <property type="evidence" value="ECO:0007669"/>
    <property type="project" value="UniProtKB-KW"/>
</dbReference>
<dbReference type="AlphaFoldDB" id="A0A834HE27"/>
<name>A0A834HE27_RHOSS</name>
<evidence type="ECO:0000259" key="4">
    <source>
        <dbReference type="PROSITE" id="PS50158"/>
    </source>
</evidence>
<dbReference type="PROSITE" id="PS50158">
    <property type="entry name" value="ZF_CCHC"/>
    <property type="match status" value="1"/>
</dbReference>
<sequence length="544" mass="60939">MEDLLYCRDLHGPVEGDTTKPIDMKREDWTTLNRKIVGLIRQWIDDSVFHHASTETLAYDLWKKLESLYDRKSATNKAFLLKKLVNLKYKEGKSIAEHLNEMNSIVNQLASMKIVFDDRLQALMLLSSLPENWETLVVTVSNSVPDGVVSMSQITSSLLNEETRRKSTGSSHSDALIVNPRGRSRGRSSTLHNRDQSRARSRGRSPSKQDIECHYCKKKGHMKRECLKVKFKEEIRAKHGDKKQENTTAVSSDGELVVVCDESCVNLVSQDTNWVIDSGASFHVTSRSDFFTSYNEGDFGCVVWEMKPPLQVGENVDIPDEVELEIEGEQPIQEPPPQPELRRSVRDKQPSRKPPRKREKTFKKEEEIEEINTPVGRRDVHTMEEGRERDFRVPIISCSFFLSSLTGGILLTCWLVDVKGSQPWFPIFSLALIGLPWIFWFLTYIYAFIKPCVRQDNAGGGIGNRGKPAANSARNVSFTFPSDQTLNSPTGKRQVKFGAVVVMGGDRGSGGQSGNSAGGGASDFSGASSSENERPLNLNVSFSS</sequence>
<dbReference type="PANTHER" id="PTHR34964:SF1">
    <property type="entry name" value="MEMBRANE LIPOPROTEIN"/>
    <property type="match status" value="1"/>
</dbReference>
<evidence type="ECO:0000313" key="6">
    <source>
        <dbReference type="Proteomes" id="UP000626092"/>
    </source>
</evidence>
<feature type="region of interest" description="Disordered" evidence="2">
    <location>
        <begin position="160"/>
        <end position="207"/>
    </location>
</feature>
<feature type="region of interest" description="Disordered" evidence="2">
    <location>
        <begin position="506"/>
        <end position="544"/>
    </location>
</feature>
<feature type="compositionally biased region" description="Basic residues" evidence="2">
    <location>
        <begin position="351"/>
        <end position="361"/>
    </location>
</feature>
<feature type="compositionally biased region" description="Basic and acidic residues" evidence="2">
    <location>
        <begin position="340"/>
        <end position="350"/>
    </location>
</feature>
<proteinExistence type="predicted"/>
<dbReference type="Proteomes" id="UP000626092">
    <property type="component" value="Unassembled WGS sequence"/>
</dbReference>
<keyword evidence="6" id="KW-1185">Reference proteome</keyword>
<feature type="compositionally biased region" description="Gly residues" evidence="2">
    <location>
        <begin position="506"/>
        <end position="521"/>
    </location>
</feature>
<dbReference type="Gene3D" id="4.10.60.10">
    <property type="entry name" value="Zinc finger, CCHC-type"/>
    <property type="match status" value="1"/>
</dbReference>
<evidence type="ECO:0000256" key="2">
    <source>
        <dbReference type="SAM" id="MobiDB-lite"/>
    </source>
</evidence>
<accession>A0A834HE27</accession>
<keyword evidence="1" id="KW-0862">Zinc</keyword>
<dbReference type="EMBL" id="WJXA01000001">
    <property type="protein sequence ID" value="KAF7152314.1"/>
    <property type="molecule type" value="Genomic_DNA"/>
</dbReference>